<proteinExistence type="predicted"/>
<dbReference type="InterPro" id="IPR051532">
    <property type="entry name" value="Ester_Hydrolysis_Enzymes"/>
</dbReference>
<accession>A0AAJ6BFG6</accession>
<dbReference type="InterPro" id="IPR036514">
    <property type="entry name" value="SGNH_hydro_sf"/>
</dbReference>
<dbReference type="Gene3D" id="3.40.50.1110">
    <property type="entry name" value="SGNH hydrolase"/>
    <property type="match status" value="1"/>
</dbReference>
<organism evidence="2 3">
    <name type="scientific">Candidatus Pseudobacter hemicellulosilyticus</name>
    <dbReference type="NCBI Taxonomy" id="3121375"/>
    <lineage>
        <taxon>Bacteria</taxon>
        <taxon>Pseudomonadati</taxon>
        <taxon>Bacteroidota</taxon>
        <taxon>Chitinophagia</taxon>
        <taxon>Chitinophagales</taxon>
        <taxon>Chitinophagaceae</taxon>
        <taxon>Pseudobacter</taxon>
    </lineage>
</organism>
<dbReference type="SUPFAM" id="SSF52266">
    <property type="entry name" value="SGNH hydrolase"/>
    <property type="match status" value="1"/>
</dbReference>
<protein>
    <submittedName>
        <fullName evidence="2">GDSL-type esterase/lipase family protein</fullName>
    </submittedName>
</protein>
<reference evidence="2" key="1">
    <citation type="submission" date="2023-03" db="EMBL/GenBank/DDBJ databases">
        <title>Andean soil-derived lignocellulolytic bacterial consortium as a source of novel taxa and putative plastic-active enzymes.</title>
        <authorList>
            <person name="Diaz-Garcia L."/>
            <person name="Chuvochina M."/>
            <person name="Feuerriegel G."/>
            <person name="Bunk B."/>
            <person name="Sproer C."/>
            <person name="Streit W.R."/>
            <person name="Rodriguez L.M."/>
            <person name="Overmann J."/>
            <person name="Jimenez D.J."/>
        </authorList>
    </citation>
    <scope>NUCLEOTIDE SEQUENCE</scope>
    <source>
        <strain evidence="2">MAG 7</strain>
    </source>
</reference>
<evidence type="ECO:0000313" key="3">
    <source>
        <dbReference type="Proteomes" id="UP001220610"/>
    </source>
</evidence>
<dbReference type="Proteomes" id="UP001220610">
    <property type="component" value="Chromosome"/>
</dbReference>
<name>A0AAJ6BFG6_9BACT</name>
<dbReference type="Pfam" id="PF13472">
    <property type="entry name" value="Lipase_GDSL_2"/>
    <property type="match status" value="1"/>
</dbReference>
<feature type="domain" description="SGNH hydrolase-type esterase" evidence="1">
    <location>
        <begin position="43"/>
        <end position="234"/>
    </location>
</feature>
<dbReference type="EMBL" id="CP119311">
    <property type="protein sequence ID" value="WEK33679.1"/>
    <property type="molecule type" value="Genomic_DNA"/>
</dbReference>
<gene>
    <name evidence="2" type="ORF">P0Y53_14395</name>
</gene>
<dbReference type="AlphaFoldDB" id="A0AAJ6BFG6"/>
<dbReference type="InterPro" id="IPR019546">
    <property type="entry name" value="TAT_signal_bac_arc"/>
</dbReference>
<dbReference type="PANTHER" id="PTHR30383:SF5">
    <property type="entry name" value="SGNH HYDROLASE-TYPE ESTERASE DOMAIN-CONTAINING PROTEIN"/>
    <property type="match status" value="1"/>
</dbReference>
<dbReference type="InterPro" id="IPR013830">
    <property type="entry name" value="SGNH_hydro"/>
</dbReference>
<dbReference type="CDD" id="cd01834">
    <property type="entry name" value="SGNH_hydrolase_like_2"/>
    <property type="match status" value="1"/>
</dbReference>
<dbReference type="PANTHER" id="PTHR30383">
    <property type="entry name" value="THIOESTERASE 1/PROTEASE 1/LYSOPHOSPHOLIPASE L1"/>
    <property type="match status" value="1"/>
</dbReference>
<evidence type="ECO:0000259" key="1">
    <source>
        <dbReference type="Pfam" id="PF13472"/>
    </source>
</evidence>
<dbReference type="NCBIfam" id="TIGR01409">
    <property type="entry name" value="TAT_signal_seq"/>
    <property type="match status" value="1"/>
</dbReference>
<dbReference type="GO" id="GO:0004622">
    <property type="term" value="F:phosphatidylcholine lysophospholipase activity"/>
    <property type="evidence" value="ECO:0007669"/>
    <property type="project" value="TreeGrafter"/>
</dbReference>
<evidence type="ECO:0000313" key="2">
    <source>
        <dbReference type="EMBL" id="WEK33679.1"/>
    </source>
</evidence>
<sequence length="254" mass="28477">MNRRDFLQLAGCAGITAALIPSSSHLASSHPPAADKLVFLFQGDSITDGNRGRDYNDLNHIMGHGYACNIAGRAGVDFPEKDLRFINRGISGNRITDLAARWQVDALDLKPDVLSILVGINDTASVMAGQADAVSVALYEETYRRILDQAKAVNPAVLFVLCEPFMLPFERSAGTVTDKQLDVMQRQQVVRKLAAEYKAVFVPFQDLFERALKRAPEKYWIWDQIHPTVAGHELMSREWLKQVGKRIGFLRRYM</sequence>